<name>A0A394DG21_LUPAN</name>
<keyword evidence="1" id="KW-1133">Transmembrane helix</keyword>
<accession>A0A394DG21</accession>
<evidence type="ECO:0000313" key="2">
    <source>
        <dbReference type="EMBL" id="OIW21659.1"/>
    </source>
</evidence>
<feature type="transmembrane region" description="Helical" evidence="1">
    <location>
        <begin position="12"/>
        <end position="28"/>
    </location>
</feature>
<dbReference type="AlphaFoldDB" id="A0A394DG21"/>
<keyword evidence="1" id="KW-0812">Transmembrane</keyword>
<keyword evidence="1" id="KW-0472">Membrane</keyword>
<protein>
    <submittedName>
        <fullName evidence="2">Uncharacterized protein</fullName>
    </submittedName>
</protein>
<gene>
    <name evidence="2" type="ORF">TanjilG_07279</name>
</gene>
<sequence length="97" mass="10512">MACYSGCDGSWMRGLFAVGTSLLPFVPMKVDSSPSPLFDFSFRLVLFMLVLLCPLFQGFPVYESGEGENSVVSWFAMVSGLGLCETNNKGAAELLAR</sequence>
<feature type="transmembrane region" description="Helical" evidence="1">
    <location>
        <begin position="40"/>
        <end position="59"/>
    </location>
</feature>
<dbReference type="EMBL" id="MLAU01029937">
    <property type="protein sequence ID" value="OIW21659.1"/>
    <property type="molecule type" value="Genomic_DNA"/>
</dbReference>
<organism evidence="2 3">
    <name type="scientific">Lupinus angustifolius</name>
    <name type="common">Narrow-leaved blue lupine</name>
    <dbReference type="NCBI Taxonomy" id="3871"/>
    <lineage>
        <taxon>Eukaryota</taxon>
        <taxon>Viridiplantae</taxon>
        <taxon>Streptophyta</taxon>
        <taxon>Embryophyta</taxon>
        <taxon>Tracheophyta</taxon>
        <taxon>Spermatophyta</taxon>
        <taxon>Magnoliopsida</taxon>
        <taxon>eudicotyledons</taxon>
        <taxon>Gunneridae</taxon>
        <taxon>Pentapetalae</taxon>
        <taxon>rosids</taxon>
        <taxon>fabids</taxon>
        <taxon>Fabales</taxon>
        <taxon>Fabaceae</taxon>
        <taxon>Papilionoideae</taxon>
        <taxon>50 kb inversion clade</taxon>
        <taxon>genistoids sensu lato</taxon>
        <taxon>core genistoids</taxon>
        <taxon>Genisteae</taxon>
        <taxon>Lupinus</taxon>
    </lineage>
</organism>
<reference evidence="2 3" key="1">
    <citation type="journal article" date="2017" name="Plant Biotechnol. J.">
        <title>A comprehensive draft genome sequence for lupin (Lupinus angustifolius), an emerging health food: insights into plant-microbe interactions and legume evolution.</title>
        <authorList>
            <person name="Hane J.K."/>
            <person name="Ming Y."/>
            <person name="Kamphuis L.G."/>
            <person name="Nelson M.N."/>
            <person name="Garg G."/>
            <person name="Atkins C.A."/>
            <person name="Bayer P.E."/>
            <person name="Bravo A."/>
            <person name="Bringans S."/>
            <person name="Cannon S."/>
            <person name="Edwards D."/>
            <person name="Foley R."/>
            <person name="Gao L.L."/>
            <person name="Harrison M.J."/>
            <person name="Huang W."/>
            <person name="Hurgobin B."/>
            <person name="Li S."/>
            <person name="Liu C.W."/>
            <person name="McGrath A."/>
            <person name="Morahan G."/>
            <person name="Murray J."/>
            <person name="Weller J."/>
            <person name="Jian J."/>
            <person name="Singh K.B."/>
        </authorList>
    </citation>
    <scope>NUCLEOTIDE SEQUENCE [LARGE SCALE GENOMIC DNA]</scope>
    <source>
        <strain evidence="3">cv. Tanjil</strain>
        <tissue evidence="2">Whole plant</tissue>
    </source>
</reference>
<keyword evidence="3" id="KW-1185">Reference proteome</keyword>
<dbReference type="Proteomes" id="UP000188354">
    <property type="component" value="Unassembled WGS sequence"/>
</dbReference>
<comment type="caution">
    <text evidence="2">The sequence shown here is derived from an EMBL/GenBank/DDBJ whole genome shotgun (WGS) entry which is preliminary data.</text>
</comment>
<evidence type="ECO:0000256" key="1">
    <source>
        <dbReference type="SAM" id="Phobius"/>
    </source>
</evidence>
<proteinExistence type="predicted"/>
<evidence type="ECO:0000313" key="3">
    <source>
        <dbReference type="Proteomes" id="UP000188354"/>
    </source>
</evidence>
<dbReference type="Gramene" id="OIW21659">
    <property type="protein sequence ID" value="OIW21659"/>
    <property type="gene ID" value="TanjilG_07279"/>
</dbReference>